<keyword evidence="6" id="KW-1185">Reference proteome</keyword>
<dbReference type="AlphaFoldDB" id="A0A1Y4SW20"/>
<gene>
    <name evidence="5" type="ORF">B5E75_07890</name>
</gene>
<dbReference type="PANTHER" id="PTHR24220">
    <property type="entry name" value="IMPORT ATP-BINDING PROTEIN"/>
    <property type="match status" value="1"/>
</dbReference>
<dbReference type="PROSITE" id="PS00211">
    <property type="entry name" value="ABC_TRANSPORTER_1"/>
    <property type="match status" value="1"/>
</dbReference>
<feature type="transmembrane region" description="Helical" evidence="3">
    <location>
        <begin position="232"/>
        <end position="253"/>
    </location>
</feature>
<dbReference type="Proteomes" id="UP000195305">
    <property type="component" value="Unassembled WGS sequence"/>
</dbReference>
<feature type="transmembrane region" description="Helical" evidence="3">
    <location>
        <begin position="655"/>
        <end position="676"/>
    </location>
</feature>
<dbReference type="InterPro" id="IPR003593">
    <property type="entry name" value="AAA+_ATPase"/>
</dbReference>
<evidence type="ECO:0000313" key="6">
    <source>
        <dbReference type="Proteomes" id="UP000195305"/>
    </source>
</evidence>
<keyword evidence="3" id="KW-0472">Membrane</keyword>
<keyword evidence="3" id="KW-0812">Transmembrane</keyword>
<accession>A0A1Y4SW20</accession>
<dbReference type="Gene3D" id="3.40.50.300">
    <property type="entry name" value="P-loop containing nucleotide triphosphate hydrolases"/>
    <property type="match status" value="1"/>
</dbReference>
<dbReference type="InterPro" id="IPR017871">
    <property type="entry name" value="ABC_transporter-like_CS"/>
</dbReference>
<dbReference type="GO" id="GO:0022857">
    <property type="term" value="F:transmembrane transporter activity"/>
    <property type="evidence" value="ECO:0007669"/>
    <property type="project" value="TreeGrafter"/>
</dbReference>
<name>A0A1Y4SW20_9FIRM</name>
<dbReference type="SUPFAM" id="SSF52540">
    <property type="entry name" value="P-loop containing nucleoside triphosphate hydrolases"/>
    <property type="match status" value="1"/>
</dbReference>
<protein>
    <recommendedName>
        <fullName evidence="4">ABC transporter domain-containing protein</fullName>
    </recommendedName>
</protein>
<keyword evidence="2" id="KW-0067">ATP-binding</keyword>
<dbReference type="InterPro" id="IPR015854">
    <property type="entry name" value="ABC_transpr_LolD-like"/>
</dbReference>
<feature type="domain" description="ABC transporter" evidence="4">
    <location>
        <begin position="1"/>
        <end position="214"/>
    </location>
</feature>
<evidence type="ECO:0000256" key="2">
    <source>
        <dbReference type="ARBA" id="ARBA00022840"/>
    </source>
</evidence>
<evidence type="ECO:0000259" key="4">
    <source>
        <dbReference type="PROSITE" id="PS50893"/>
    </source>
</evidence>
<evidence type="ECO:0000256" key="1">
    <source>
        <dbReference type="ARBA" id="ARBA00022741"/>
    </source>
</evidence>
<dbReference type="InterPro" id="IPR003439">
    <property type="entry name" value="ABC_transporter-like_ATP-bd"/>
</dbReference>
<reference evidence="5 6" key="1">
    <citation type="journal article" date="2018" name="BMC Genomics">
        <title>Whole genome sequencing and function prediction of 133 gut anaerobes isolated from chicken caecum in pure cultures.</title>
        <authorList>
            <person name="Medvecky M."/>
            <person name="Cejkova D."/>
            <person name="Polansky O."/>
            <person name="Karasova D."/>
            <person name="Kubasova T."/>
            <person name="Cizek A."/>
            <person name="Rychlik I."/>
        </authorList>
    </citation>
    <scope>NUCLEOTIDE SEQUENCE [LARGE SCALE GENOMIC DNA]</scope>
    <source>
        <strain evidence="5 6">An13</strain>
    </source>
</reference>
<organism evidence="5 6">
    <name type="scientific">Massilimicrobiota timonensis</name>
    <dbReference type="NCBI Taxonomy" id="1776392"/>
    <lineage>
        <taxon>Bacteria</taxon>
        <taxon>Bacillati</taxon>
        <taxon>Bacillota</taxon>
        <taxon>Erysipelotrichia</taxon>
        <taxon>Erysipelotrichales</taxon>
        <taxon>Erysipelotrichaceae</taxon>
        <taxon>Massilimicrobiota</taxon>
    </lineage>
</organism>
<keyword evidence="3" id="KW-1133">Transmembrane helix</keyword>
<keyword evidence="1" id="KW-0547">Nucleotide-binding</keyword>
<evidence type="ECO:0000256" key="3">
    <source>
        <dbReference type="SAM" id="Phobius"/>
    </source>
</evidence>
<dbReference type="GO" id="GO:0005524">
    <property type="term" value="F:ATP binding"/>
    <property type="evidence" value="ECO:0007669"/>
    <property type="project" value="UniProtKB-KW"/>
</dbReference>
<feature type="transmembrane region" description="Helical" evidence="3">
    <location>
        <begin position="607"/>
        <end position="635"/>
    </location>
</feature>
<dbReference type="GO" id="GO:0005886">
    <property type="term" value="C:plasma membrane"/>
    <property type="evidence" value="ECO:0007669"/>
    <property type="project" value="TreeGrafter"/>
</dbReference>
<dbReference type="EMBL" id="NFLJ01000020">
    <property type="protein sequence ID" value="OUQ34108.1"/>
    <property type="molecule type" value="Genomic_DNA"/>
</dbReference>
<evidence type="ECO:0000313" key="5">
    <source>
        <dbReference type="EMBL" id="OUQ34108.1"/>
    </source>
</evidence>
<dbReference type="OrthoDB" id="1653853at2"/>
<dbReference type="Pfam" id="PF00005">
    <property type="entry name" value="ABC_tran"/>
    <property type="match status" value="1"/>
</dbReference>
<dbReference type="RefSeq" id="WP_087358205.1">
    <property type="nucleotide sequence ID" value="NZ_NFLJ01000020.1"/>
</dbReference>
<proteinExistence type="predicted"/>
<sequence length="682" mass="78644">MKLSHIHKVYHNKNNDIHALKDINLTIANQGLTYIIGPSGCGKTTLLNIISGKDKDYDGQVENSGLVECVEQNIHLIENMSVLDNLLLVINDQNKIMEMLEHFELNDFIHSKVKKLSVGQKKRIQIIRSLLVDCDYLICDEPTSALDYENSHLVMDLLQEISHKKSVIIVTHELALIDEYVGHVIRMGKGVIEEYQEIQDEPITMKKKISLHHIKEHFSLIIKIIQTRYATLLVKILFTFFIGCFIFVGISLFPSLDQMIQQNGKWQTRDNLIITQSRDHQMSSKTGDLYDDQDIQIVRDNVNGVIGYQFGWQAAQVSFNSVFYPEMYIDDIKEALSTMKPEDQNKDFYQTCLSILENDVKSYEKESGQSFPKDIPLYMDYRNIETFQDGEDSSVLDSVNFSDYSFDVQYYQLFKDCQINLLAGRMMENNQEVVISQNLALELYKAKHLESMEQLIGMNEVLQLNKGLSEELQIVGIAYAQNQDDYMIFLQEGTMENLLSHHHITNKDKVKYLYISFISDVQEDETTIAQNINQVLNSQKSEFVVYTDSILVDDSSVENLQSLYFYWLIGGGFIVLIAIYILILFFDRKRYRKETAIYQHYGYQPLILYDVIIALSLLIVFILQTIFSTTLYHFFNTIAVQLGYPLVSSSPLVSYLLTFLITAIIIIFIEGVNAYATRTSKH</sequence>
<dbReference type="SMART" id="SM00382">
    <property type="entry name" value="AAA"/>
    <property type="match status" value="1"/>
</dbReference>
<dbReference type="InterPro" id="IPR027417">
    <property type="entry name" value="P-loop_NTPase"/>
</dbReference>
<dbReference type="PANTHER" id="PTHR24220:SF86">
    <property type="entry name" value="ABC TRANSPORTER ABCH.1"/>
    <property type="match status" value="1"/>
</dbReference>
<dbReference type="PROSITE" id="PS50893">
    <property type="entry name" value="ABC_TRANSPORTER_2"/>
    <property type="match status" value="1"/>
</dbReference>
<comment type="caution">
    <text evidence="5">The sequence shown here is derived from an EMBL/GenBank/DDBJ whole genome shotgun (WGS) entry which is preliminary data.</text>
</comment>
<dbReference type="GO" id="GO:0016887">
    <property type="term" value="F:ATP hydrolysis activity"/>
    <property type="evidence" value="ECO:0007669"/>
    <property type="project" value="InterPro"/>
</dbReference>
<feature type="transmembrane region" description="Helical" evidence="3">
    <location>
        <begin position="564"/>
        <end position="586"/>
    </location>
</feature>